<dbReference type="EMBL" id="CP036432">
    <property type="protein sequence ID" value="QDV82643.1"/>
    <property type="molecule type" value="Genomic_DNA"/>
</dbReference>
<name>A0ABX5XKY9_9BACT</name>
<proteinExistence type="predicted"/>
<organism evidence="3 4">
    <name type="scientific">Stieleria magnilauensis</name>
    <dbReference type="NCBI Taxonomy" id="2527963"/>
    <lineage>
        <taxon>Bacteria</taxon>
        <taxon>Pseudomonadati</taxon>
        <taxon>Planctomycetota</taxon>
        <taxon>Planctomycetia</taxon>
        <taxon>Pirellulales</taxon>
        <taxon>Pirellulaceae</taxon>
        <taxon>Stieleria</taxon>
    </lineage>
</organism>
<evidence type="ECO:0000256" key="1">
    <source>
        <dbReference type="ARBA" id="ARBA00023239"/>
    </source>
</evidence>
<dbReference type="PANTHER" id="PTHR12935">
    <property type="entry name" value="GAMMA-GLUTAMYLCYCLOTRANSFERASE"/>
    <property type="match status" value="1"/>
</dbReference>
<evidence type="ECO:0000313" key="4">
    <source>
        <dbReference type="Proteomes" id="UP000318081"/>
    </source>
</evidence>
<dbReference type="InterPro" id="IPR036568">
    <property type="entry name" value="GGCT-like_sf"/>
</dbReference>
<accession>A0ABX5XKY9</accession>
<dbReference type="Gene3D" id="3.10.490.10">
    <property type="entry name" value="Gamma-glutamyl cyclotransferase-like"/>
    <property type="match status" value="1"/>
</dbReference>
<dbReference type="Proteomes" id="UP000318081">
    <property type="component" value="Chromosome"/>
</dbReference>
<evidence type="ECO:0000313" key="3">
    <source>
        <dbReference type="EMBL" id="QDV82643.1"/>
    </source>
</evidence>
<dbReference type="Pfam" id="PF06094">
    <property type="entry name" value="GGACT"/>
    <property type="match status" value="1"/>
</dbReference>
<dbReference type="PANTHER" id="PTHR12935:SF0">
    <property type="entry name" value="GAMMA-GLUTAMYLCYCLOTRANSFERASE"/>
    <property type="match status" value="1"/>
</dbReference>
<reference evidence="3 4" key="1">
    <citation type="submission" date="2019-02" db="EMBL/GenBank/DDBJ databases">
        <title>Deep-cultivation of Planctomycetes and their phenomic and genomic characterization uncovers novel biology.</title>
        <authorList>
            <person name="Wiegand S."/>
            <person name="Jogler M."/>
            <person name="Boedeker C."/>
            <person name="Pinto D."/>
            <person name="Vollmers J."/>
            <person name="Rivas-Marin E."/>
            <person name="Kohn T."/>
            <person name="Peeters S.H."/>
            <person name="Heuer A."/>
            <person name="Rast P."/>
            <person name="Oberbeckmann S."/>
            <person name="Bunk B."/>
            <person name="Jeske O."/>
            <person name="Meyerdierks A."/>
            <person name="Storesund J.E."/>
            <person name="Kallscheuer N."/>
            <person name="Luecker S."/>
            <person name="Lage O.M."/>
            <person name="Pohl T."/>
            <person name="Merkel B.J."/>
            <person name="Hornburger P."/>
            <person name="Mueller R.-W."/>
            <person name="Bruemmer F."/>
            <person name="Labrenz M."/>
            <person name="Spormann A.M."/>
            <person name="Op den Camp H."/>
            <person name="Overmann J."/>
            <person name="Amann R."/>
            <person name="Jetten M.S.M."/>
            <person name="Mascher T."/>
            <person name="Medema M.H."/>
            <person name="Devos D.P."/>
            <person name="Kaster A.-K."/>
            <person name="Ovreas L."/>
            <person name="Rohde M."/>
            <person name="Galperin M.Y."/>
            <person name="Jogler C."/>
        </authorList>
    </citation>
    <scope>NUCLEOTIDE SEQUENCE [LARGE SCALE GENOMIC DNA]</scope>
    <source>
        <strain evidence="3 4">TBK1r</strain>
    </source>
</reference>
<keyword evidence="1" id="KW-0456">Lyase</keyword>
<keyword evidence="4" id="KW-1185">Reference proteome</keyword>
<gene>
    <name evidence="3" type="ORF">TBK1r_15750</name>
</gene>
<dbReference type="InterPro" id="IPR017939">
    <property type="entry name" value="G-Glutamylcylcotransferase"/>
</dbReference>
<dbReference type="CDD" id="cd06661">
    <property type="entry name" value="GGCT_like"/>
    <property type="match status" value="1"/>
</dbReference>
<sequence>MDSTLLRPLHLFLKHTHGNMKYFAYGSNCNQAIMEKKGVAFTSAEPAVLPGYRLLFNKMALREALPSGIGFANINEDPAGEVEGILYEIADDSLGRLDESERYPDHYGRIEVTVSSKDQSVTCITYQARPDKIADGLRPSRNYLNHILAAKDFLSWQYFEALDKSQTFTDDCACCQKPGEVVFIKEDDQLHMLCQPCREARLIWGDTRGRRLTVAETRAMMTQLVEGGPGFSSVSELVQEAIATKVIDP</sequence>
<dbReference type="SUPFAM" id="SSF110857">
    <property type="entry name" value="Gamma-glutamyl cyclotransferase-like"/>
    <property type="match status" value="1"/>
</dbReference>
<protein>
    <submittedName>
        <fullName evidence="3">AIG2-like family protein</fullName>
    </submittedName>
</protein>
<dbReference type="InterPro" id="IPR009288">
    <property type="entry name" value="AIG2-like_dom"/>
</dbReference>
<feature type="domain" description="Gamma-glutamylcyclotransferase AIG2-like" evidence="2">
    <location>
        <begin position="22"/>
        <end position="133"/>
    </location>
</feature>
<evidence type="ECO:0000259" key="2">
    <source>
        <dbReference type="Pfam" id="PF06094"/>
    </source>
</evidence>
<dbReference type="InterPro" id="IPR013024">
    <property type="entry name" value="GGCT-like"/>
</dbReference>